<dbReference type="Proteomes" id="UP001501787">
    <property type="component" value="Unassembled WGS sequence"/>
</dbReference>
<dbReference type="InterPro" id="IPR051086">
    <property type="entry name" value="RNase_D-like"/>
</dbReference>
<keyword evidence="3" id="KW-1185">Reference proteome</keyword>
<name>A0ABP3FCC8_9GAMM</name>
<comment type="caution">
    <text evidence="2">The sequence shown here is derived from an EMBL/GenBank/DDBJ whole genome shotgun (WGS) entry which is preliminary data.</text>
</comment>
<dbReference type="CDD" id="cd06142">
    <property type="entry name" value="RNaseD_exo"/>
    <property type="match status" value="1"/>
</dbReference>
<dbReference type="InterPro" id="IPR002562">
    <property type="entry name" value="3'-5'_exonuclease_dom"/>
</dbReference>
<gene>
    <name evidence="2" type="ORF">GCM10009129_06220</name>
</gene>
<reference evidence="3" key="1">
    <citation type="journal article" date="2019" name="Int. J. Syst. Evol. Microbiol.">
        <title>The Global Catalogue of Microorganisms (GCM) 10K type strain sequencing project: providing services to taxonomists for standard genome sequencing and annotation.</title>
        <authorList>
            <consortium name="The Broad Institute Genomics Platform"/>
            <consortium name="The Broad Institute Genome Sequencing Center for Infectious Disease"/>
            <person name="Wu L."/>
            <person name="Ma J."/>
        </authorList>
    </citation>
    <scope>NUCLEOTIDE SEQUENCE [LARGE SCALE GENOMIC DNA]</scope>
    <source>
        <strain evidence="3">JCM 16343</strain>
    </source>
</reference>
<proteinExistence type="predicted"/>
<dbReference type="InterPro" id="IPR002121">
    <property type="entry name" value="HRDC_dom"/>
</dbReference>
<dbReference type="SMART" id="SM00474">
    <property type="entry name" value="35EXOc"/>
    <property type="match status" value="1"/>
</dbReference>
<dbReference type="SUPFAM" id="SSF47819">
    <property type="entry name" value="HRDC-like"/>
    <property type="match status" value="2"/>
</dbReference>
<dbReference type="Gene3D" id="3.30.420.10">
    <property type="entry name" value="Ribonuclease H-like superfamily/Ribonuclease H"/>
    <property type="match status" value="1"/>
</dbReference>
<dbReference type="Pfam" id="PF00570">
    <property type="entry name" value="HRDC"/>
    <property type="match status" value="1"/>
</dbReference>
<dbReference type="InterPro" id="IPR036397">
    <property type="entry name" value="RNaseH_sf"/>
</dbReference>
<dbReference type="SUPFAM" id="SSF53098">
    <property type="entry name" value="Ribonuclease H-like"/>
    <property type="match status" value="1"/>
</dbReference>
<dbReference type="Gene3D" id="1.10.150.80">
    <property type="entry name" value="HRDC domain"/>
    <property type="match status" value="2"/>
</dbReference>
<accession>A0ABP3FCC8</accession>
<evidence type="ECO:0000313" key="3">
    <source>
        <dbReference type="Proteomes" id="UP001501787"/>
    </source>
</evidence>
<dbReference type="PANTHER" id="PTHR47649">
    <property type="entry name" value="RIBONUCLEASE D"/>
    <property type="match status" value="1"/>
</dbReference>
<dbReference type="EMBL" id="BAAAFR010000001">
    <property type="protein sequence ID" value="GAA0311644.1"/>
    <property type="molecule type" value="Genomic_DNA"/>
</dbReference>
<dbReference type="RefSeq" id="WP_227691415.1">
    <property type="nucleotide sequence ID" value="NZ_BAAAFR010000001.1"/>
</dbReference>
<dbReference type="InterPro" id="IPR012337">
    <property type="entry name" value="RNaseH-like_sf"/>
</dbReference>
<dbReference type="PANTHER" id="PTHR47649:SF1">
    <property type="entry name" value="RIBONUCLEASE D"/>
    <property type="match status" value="1"/>
</dbReference>
<dbReference type="SMART" id="SM00341">
    <property type="entry name" value="HRDC"/>
    <property type="match status" value="1"/>
</dbReference>
<dbReference type="InterPro" id="IPR044876">
    <property type="entry name" value="HRDC_dom_sf"/>
</dbReference>
<dbReference type="InterPro" id="IPR010997">
    <property type="entry name" value="HRDC-like_sf"/>
</dbReference>
<dbReference type="PROSITE" id="PS50967">
    <property type="entry name" value="HRDC"/>
    <property type="match status" value="1"/>
</dbReference>
<dbReference type="Pfam" id="PF01612">
    <property type="entry name" value="DNA_pol_A_exo1"/>
    <property type="match status" value="1"/>
</dbReference>
<evidence type="ECO:0000259" key="1">
    <source>
        <dbReference type="PROSITE" id="PS50967"/>
    </source>
</evidence>
<organism evidence="2 3">
    <name type="scientific">Psychrobacter aestuarii</name>
    <dbReference type="NCBI Taxonomy" id="556327"/>
    <lineage>
        <taxon>Bacteria</taxon>
        <taxon>Pseudomonadati</taxon>
        <taxon>Pseudomonadota</taxon>
        <taxon>Gammaproteobacteria</taxon>
        <taxon>Moraxellales</taxon>
        <taxon>Moraxellaceae</taxon>
        <taxon>Psychrobacter</taxon>
    </lineage>
</organism>
<protein>
    <submittedName>
        <fullName evidence="2">HRDC domain-containing protein</fullName>
    </submittedName>
</protein>
<feature type="domain" description="HRDC" evidence="1">
    <location>
        <begin position="240"/>
        <end position="320"/>
    </location>
</feature>
<sequence length="416" mass="46836">MSESSSTPLPSVYEALRAPDTSSVVAAADTLPVTWVSAQTDLDAVLSAVENAQVVALDTEFIKRDTYYPRLALVQVNTGTHIYLLDAPTLRLDALWQILGKVSVAVWHACGEDLGIFYLLSGCPALDNIFDTQIALSYLTGDLQIGYQKAISDVLDIHIDKEQSQSDWLQRPLSDEQERYAIADVRYLIPLYERLQTCLAAQGLTDAVWEDCQLYARELHGAQHLDDDQMYHSMADFRYNPIQMTILRDVAAWREALARATNQPRTFIIKKQAMREIVEMQPKTIRELMHKTTIHRHVIRLYGDELLAVIKAAKDSHPAEQPASPLPPYRSKNKTLSNAVQKAVNQHAAEIGVPKNVLMRKKWLNDLYEVVALDKEDDTKALPEGLQGWRQSWVTDTLIPLIKTHQAELKQGMGLA</sequence>
<evidence type="ECO:0000313" key="2">
    <source>
        <dbReference type="EMBL" id="GAA0311644.1"/>
    </source>
</evidence>